<dbReference type="EC" id="3.5.4.2" evidence="2 6"/>
<dbReference type="InterPro" id="IPR026912">
    <property type="entry name" value="Adenine_deam_C"/>
</dbReference>
<dbReference type="KEGG" id="hfv:R50_0431"/>
<keyword evidence="4 6" id="KW-0464">Manganese</keyword>
<dbReference type="InterPro" id="IPR011059">
    <property type="entry name" value="Metal-dep_hydrolase_composite"/>
</dbReference>
<sequence>MLPRYAVYPVLRAVALGERPAEVVVTGGTLLNVYTRELQPGAGVAIAAGRIAATGDVEYTIGPGTRVIDARGRFITPGLVDAHMHVESTLLTVTGFARAALVQGTTAVFMDPHEMANVFGLEGVRLLHAEGRGLPLKVFTTVPSCVPAAPGLEDAGAAIGIGDVQAALDWEGVAGLSEVMDVPGVLGANPLMEAEVAAALARGRPATGHLPEPDARTLQAYAAAGIDSDHESTRVEEALAKARAGMTVMIREGSAWQDVAALVPLITRHRIDPAMCVLVTDDVDAATLVHRGHLNHVLRRAVEEGLDPLLAWQMATIQPARYFRVQQDIGALGPGMAADLLLVDDLADPRPALVMTDGRVVAEDGRLTVDLPGPAFPEAVRRSVHLAAIPRAEELLPRVDAVRDGPALVRVIGAVENSALTRALVERVAVREHIPEAGPGNGLAYLAVLERHRASGRIGRGLVAGFGLRRGAVASTVAHDSHNLIVMGVDPADMVQAVEALAACQGGLVAVAGGRVLAQVELPVAGLMSTREAGEVAAAVEALEAAWRELGSDWHAPFMTLSLLALPVIPALRLTDRGLVEVARAAMVPLTVEA</sequence>
<evidence type="ECO:0000256" key="1">
    <source>
        <dbReference type="ARBA" id="ARBA00006773"/>
    </source>
</evidence>
<dbReference type="InterPro" id="IPR006679">
    <property type="entry name" value="Adenine_deam"/>
</dbReference>
<gene>
    <name evidence="6 9" type="primary">ade</name>
    <name evidence="9" type="ORF">R50_0431</name>
</gene>
<dbReference type="Pfam" id="PF01979">
    <property type="entry name" value="Amidohydro_1"/>
    <property type="match status" value="1"/>
</dbReference>
<evidence type="ECO:0000313" key="9">
    <source>
        <dbReference type="EMBL" id="CAB1127937.1"/>
    </source>
</evidence>
<evidence type="ECO:0000256" key="6">
    <source>
        <dbReference type="HAMAP-Rule" id="MF_01518"/>
    </source>
</evidence>
<dbReference type="Proteomes" id="UP000503399">
    <property type="component" value="Chromosome"/>
</dbReference>
<dbReference type="PANTHER" id="PTHR11113">
    <property type="entry name" value="N-ACETYLGLUCOSAMINE-6-PHOSPHATE DEACETYLASE"/>
    <property type="match status" value="1"/>
</dbReference>
<dbReference type="Gene3D" id="3.20.20.140">
    <property type="entry name" value="Metal-dependent hydrolases"/>
    <property type="match status" value="1"/>
</dbReference>
<feature type="domain" description="Adenine deaminase C-terminal" evidence="8">
    <location>
        <begin position="419"/>
        <end position="584"/>
    </location>
</feature>
<keyword evidence="10" id="KW-1185">Reference proteome</keyword>
<comment type="cofactor">
    <cofactor evidence="6">
        <name>Mn(2+)</name>
        <dbReference type="ChEBI" id="CHEBI:29035"/>
    </cofactor>
</comment>
<accession>A0A6F8ZDU7</accession>
<dbReference type="GO" id="GO:0006146">
    <property type="term" value="P:adenine catabolic process"/>
    <property type="evidence" value="ECO:0007669"/>
    <property type="project" value="InterPro"/>
</dbReference>
<organism evidence="9 10">
    <name type="scientific">Candidatus Hydrogenisulfobacillus filiaventi</name>
    <dbReference type="NCBI Taxonomy" id="2707344"/>
    <lineage>
        <taxon>Bacteria</taxon>
        <taxon>Bacillati</taxon>
        <taxon>Bacillota</taxon>
        <taxon>Clostridia</taxon>
        <taxon>Eubacteriales</taxon>
        <taxon>Clostridiales Family XVII. Incertae Sedis</taxon>
        <taxon>Candidatus Hydrogenisulfobacillus</taxon>
    </lineage>
</organism>
<dbReference type="Gene3D" id="2.30.40.10">
    <property type="entry name" value="Urease, subunit C, domain 1"/>
    <property type="match status" value="1"/>
</dbReference>
<dbReference type="AlphaFoldDB" id="A0A6F8ZDU7"/>
<evidence type="ECO:0000256" key="5">
    <source>
        <dbReference type="ARBA" id="ARBA00047720"/>
    </source>
</evidence>
<dbReference type="Pfam" id="PF13382">
    <property type="entry name" value="Adenine_deam_C"/>
    <property type="match status" value="1"/>
</dbReference>
<evidence type="ECO:0000256" key="3">
    <source>
        <dbReference type="ARBA" id="ARBA00022801"/>
    </source>
</evidence>
<evidence type="ECO:0000259" key="8">
    <source>
        <dbReference type="Pfam" id="PF13382"/>
    </source>
</evidence>
<dbReference type="SUPFAM" id="SSF51338">
    <property type="entry name" value="Composite domain of metallo-dependent hydrolases"/>
    <property type="match status" value="1"/>
</dbReference>
<dbReference type="EMBL" id="LR778114">
    <property type="protein sequence ID" value="CAB1127937.1"/>
    <property type="molecule type" value="Genomic_DNA"/>
</dbReference>
<dbReference type="InterPro" id="IPR032466">
    <property type="entry name" value="Metal_Hydrolase"/>
</dbReference>
<dbReference type="GO" id="GO:0000034">
    <property type="term" value="F:adenine deaminase activity"/>
    <property type="evidence" value="ECO:0007669"/>
    <property type="project" value="UniProtKB-UniRule"/>
</dbReference>
<evidence type="ECO:0000256" key="2">
    <source>
        <dbReference type="ARBA" id="ARBA00012782"/>
    </source>
</evidence>
<keyword evidence="3 6" id="KW-0378">Hydrolase</keyword>
<dbReference type="HAMAP" id="MF_01518">
    <property type="entry name" value="Adenine_deamin"/>
    <property type="match status" value="1"/>
</dbReference>
<evidence type="ECO:0000259" key="7">
    <source>
        <dbReference type="Pfam" id="PF01979"/>
    </source>
</evidence>
<feature type="domain" description="Amidohydrolase-related" evidence="7">
    <location>
        <begin position="74"/>
        <end position="361"/>
    </location>
</feature>
<dbReference type="PANTHER" id="PTHR11113:SF2">
    <property type="entry name" value="ADENINE DEAMINASE"/>
    <property type="match status" value="1"/>
</dbReference>
<reference evidence="9 10" key="1">
    <citation type="submission" date="2020-02" db="EMBL/GenBank/DDBJ databases">
        <authorList>
            <person name="Hogendoorn C."/>
        </authorList>
    </citation>
    <scope>NUCLEOTIDE SEQUENCE [LARGE SCALE GENOMIC DNA]</scope>
    <source>
        <strain evidence="9">R501</strain>
    </source>
</reference>
<evidence type="ECO:0000256" key="4">
    <source>
        <dbReference type="ARBA" id="ARBA00023211"/>
    </source>
</evidence>
<dbReference type="SUPFAM" id="SSF51556">
    <property type="entry name" value="Metallo-dependent hydrolases"/>
    <property type="match status" value="1"/>
</dbReference>
<comment type="similarity">
    <text evidence="1 6">Belongs to the metallo-dependent hydrolases superfamily. Adenine deaminase family.</text>
</comment>
<proteinExistence type="inferred from homology"/>
<protein>
    <recommendedName>
        <fullName evidence="2 6">Adenine deaminase</fullName>
        <shortName evidence="6">Adenase</shortName>
        <shortName evidence="6">Adenine aminase</shortName>
        <ecNumber evidence="2 6">3.5.4.2</ecNumber>
    </recommendedName>
</protein>
<name>A0A6F8ZDU7_9FIRM</name>
<comment type="catalytic activity">
    <reaction evidence="5 6">
        <text>adenine + H2O + H(+) = hypoxanthine + NH4(+)</text>
        <dbReference type="Rhea" id="RHEA:23688"/>
        <dbReference type="ChEBI" id="CHEBI:15377"/>
        <dbReference type="ChEBI" id="CHEBI:15378"/>
        <dbReference type="ChEBI" id="CHEBI:16708"/>
        <dbReference type="ChEBI" id="CHEBI:17368"/>
        <dbReference type="ChEBI" id="CHEBI:28938"/>
        <dbReference type="EC" id="3.5.4.2"/>
    </reaction>
</comment>
<evidence type="ECO:0000313" key="10">
    <source>
        <dbReference type="Proteomes" id="UP000503399"/>
    </source>
</evidence>
<dbReference type="InterPro" id="IPR006680">
    <property type="entry name" value="Amidohydro-rel"/>
</dbReference>